<dbReference type="EMBL" id="BJLF01000004">
    <property type="protein sequence ID" value="GEA50300.1"/>
    <property type="molecule type" value="Genomic_DNA"/>
</dbReference>
<gene>
    <name evidence="2" type="ORF">VIN01S_11040</name>
</gene>
<organism evidence="2 3">
    <name type="scientific">Vibrio inusitatus NBRC 102082</name>
    <dbReference type="NCBI Taxonomy" id="1219070"/>
    <lineage>
        <taxon>Bacteria</taxon>
        <taxon>Pseudomonadati</taxon>
        <taxon>Pseudomonadota</taxon>
        <taxon>Gammaproteobacteria</taxon>
        <taxon>Vibrionales</taxon>
        <taxon>Vibrionaceae</taxon>
        <taxon>Vibrio</taxon>
    </lineage>
</organism>
<protein>
    <recommendedName>
        <fullName evidence="4">TPR domain protein in aerotolerance operon</fullName>
    </recommendedName>
</protein>
<reference evidence="2 3" key="1">
    <citation type="submission" date="2019-06" db="EMBL/GenBank/DDBJ databases">
        <title>Whole genome shotgun sequence of Vibrio inusitatus NBRC 102082.</title>
        <authorList>
            <person name="Hosoyama A."/>
            <person name="Uohara A."/>
            <person name="Ohji S."/>
            <person name="Ichikawa N."/>
        </authorList>
    </citation>
    <scope>NUCLEOTIDE SEQUENCE [LARGE SCALE GENOMIC DNA]</scope>
    <source>
        <strain evidence="2 3">NBRC 102082</strain>
    </source>
</reference>
<feature type="region of interest" description="Disordered" evidence="1">
    <location>
        <begin position="157"/>
        <end position="187"/>
    </location>
</feature>
<dbReference type="AlphaFoldDB" id="A0A4Y3HU61"/>
<sequence>MDIAMVTIKQSPMHWIMHRPSWQWILLVLLALSLFGALSPTRFMNFWLTKDQQGHIYFKQGEYAKAQASFDSGEWKARSAYLSGDFQSAMSLLSGREDTQSKYLLANVFAYSNQFAQAKSLYLELSQDPVLEKEMKQNVEVMNAAIEKLKNAPLEKKEGEKMIDDRNIATSEEEGSEGTPTELSDQVWLKQVRQDPSKFLRQKFQQEYANEQE</sequence>
<evidence type="ECO:0008006" key="4">
    <source>
        <dbReference type="Google" id="ProtNLM"/>
    </source>
</evidence>
<evidence type="ECO:0000256" key="1">
    <source>
        <dbReference type="SAM" id="MobiDB-lite"/>
    </source>
</evidence>
<name>A0A4Y3HU61_9VIBR</name>
<evidence type="ECO:0000313" key="2">
    <source>
        <dbReference type="EMBL" id="GEA50300.1"/>
    </source>
</evidence>
<accession>A0A4Y3HU61</accession>
<evidence type="ECO:0000313" key="3">
    <source>
        <dbReference type="Proteomes" id="UP000318717"/>
    </source>
</evidence>
<dbReference type="Proteomes" id="UP000318717">
    <property type="component" value="Unassembled WGS sequence"/>
</dbReference>
<keyword evidence="3" id="KW-1185">Reference proteome</keyword>
<proteinExistence type="predicted"/>
<comment type="caution">
    <text evidence="2">The sequence shown here is derived from an EMBL/GenBank/DDBJ whole genome shotgun (WGS) entry which is preliminary data.</text>
</comment>
<feature type="compositionally biased region" description="Basic and acidic residues" evidence="1">
    <location>
        <begin position="157"/>
        <end position="167"/>
    </location>
</feature>